<evidence type="ECO:0000313" key="4">
    <source>
        <dbReference type="Proteomes" id="UP001629462"/>
    </source>
</evidence>
<dbReference type="Proteomes" id="UP001629462">
    <property type="component" value="Unassembled WGS sequence"/>
</dbReference>
<dbReference type="InterPro" id="IPR036188">
    <property type="entry name" value="FAD/NAD-bd_sf"/>
</dbReference>
<dbReference type="Gene3D" id="3.50.50.60">
    <property type="entry name" value="FAD/NAD(P)-binding domain"/>
    <property type="match status" value="1"/>
</dbReference>
<feature type="domain" description="Glucose-methanol-choline oxidoreductase C-terminal" evidence="2">
    <location>
        <begin position="5"/>
        <end position="49"/>
    </location>
</feature>
<proteinExistence type="inferred from homology"/>
<keyword evidence="4" id="KW-1185">Reference proteome</keyword>
<dbReference type="PANTHER" id="PTHR11552">
    <property type="entry name" value="GLUCOSE-METHANOL-CHOLINE GMC OXIDOREDUCTASE"/>
    <property type="match status" value="1"/>
</dbReference>
<dbReference type="InterPro" id="IPR012132">
    <property type="entry name" value="GMC_OxRdtase"/>
</dbReference>
<evidence type="ECO:0000256" key="1">
    <source>
        <dbReference type="ARBA" id="ARBA00010790"/>
    </source>
</evidence>
<organism evidence="3 4">
    <name type="scientific">Caballeronia jiangsuensis</name>
    <dbReference type="NCBI Taxonomy" id="1458357"/>
    <lineage>
        <taxon>Bacteria</taxon>
        <taxon>Pseudomonadati</taxon>
        <taxon>Pseudomonadota</taxon>
        <taxon>Betaproteobacteria</taxon>
        <taxon>Burkholderiales</taxon>
        <taxon>Burkholderiaceae</taxon>
        <taxon>Caballeronia</taxon>
    </lineage>
</organism>
<evidence type="ECO:0000259" key="2">
    <source>
        <dbReference type="Pfam" id="PF05199"/>
    </source>
</evidence>
<accession>A0ABW9CCN2</accession>
<dbReference type="PANTHER" id="PTHR11552:SF213">
    <property type="entry name" value="DEHYDROGENASE, PUTATIVE-RELATED"/>
    <property type="match status" value="1"/>
</dbReference>
<dbReference type="RefSeq" id="WP_250486757.1">
    <property type="nucleotide sequence ID" value="NZ_JAQQDB010000001.1"/>
</dbReference>
<dbReference type="EMBL" id="JAQQDB010000001">
    <property type="protein sequence ID" value="MFM0516079.1"/>
    <property type="molecule type" value="Genomic_DNA"/>
</dbReference>
<reference evidence="3 4" key="1">
    <citation type="journal article" date="2024" name="Chem. Sci.">
        <title>Discovery of megapolipeptins by genome mining of a Burkholderiales bacteria collection.</title>
        <authorList>
            <person name="Paulo B.S."/>
            <person name="Recchia M.J.J."/>
            <person name="Lee S."/>
            <person name="Fergusson C.H."/>
            <person name="Romanowski S.B."/>
            <person name="Hernandez A."/>
            <person name="Krull N."/>
            <person name="Liu D.Y."/>
            <person name="Cavanagh H."/>
            <person name="Bos A."/>
            <person name="Gray C.A."/>
            <person name="Murphy B.T."/>
            <person name="Linington R.G."/>
            <person name="Eustaquio A.S."/>
        </authorList>
    </citation>
    <scope>NUCLEOTIDE SEQUENCE [LARGE SCALE GENOMIC DNA]</scope>
    <source>
        <strain evidence="3 4">RL17-374-BIF-D</strain>
    </source>
</reference>
<dbReference type="Pfam" id="PF05199">
    <property type="entry name" value="GMC_oxred_C"/>
    <property type="match status" value="1"/>
</dbReference>
<comment type="caution">
    <text evidence="3">The sequence shown here is derived from an EMBL/GenBank/DDBJ whole genome shotgun (WGS) entry which is preliminary data.</text>
</comment>
<evidence type="ECO:0000313" key="3">
    <source>
        <dbReference type="EMBL" id="MFM0516079.1"/>
    </source>
</evidence>
<protein>
    <submittedName>
        <fullName evidence="3">GMC oxidoreductase</fullName>
    </submittedName>
</protein>
<gene>
    <name evidence="3" type="ORF">PQR08_01510</name>
</gene>
<name>A0ABW9CCN2_9BURK</name>
<comment type="similarity">
    <text evidence="1">Belongs to the GMC oxidoreductase family.</text>
</comment>
<dbReference type="InterPro" id="IPR007867">
    <property type="entry name" value="GMC_OxRtase_C"/>
</dbReference>
<sequence length="64" mass="7068">MRREMNPGDAAAVVDSRLRVFGTTGLRVVDASIFPRIPGFFIVTPVYMISEKASDVILEDARRG</sequence>
<dbReference type="SUPFAM" id="SSF51905">
    <property type="entry name" value="FAD/NAD(P)-binding domain"/>
    <property type="match status" value="1"/>
</dbReference>